<feature type="transmembrane region" description="Helical" evidence="7">
    <location>
        <begin position="121"/>
        <end position="143"/>
    </location>
</feature>
<feature type="transmembrane region" description="Helical" evidence="7">
    <location>
        <begin position="388"/>
        <end position="405"/>
    </location>
</feature>
<evidence type="ECO:0000256" key="5">
    <source>
        <dbReference type="ARBA" id="ARBA00022989"/>
    </source>
</evidence>
<keyword evidence="3" id="KW-1003">Cell membrane</keyword>
<evidence type="ECO:0000313" key="9">
    <source>
        <dbReference type="Proteomes" id="UP000197361"/>
    </source>
</evidence>
<dbReference type="Proteomes" id="UP000197361">
    <property type="component" value="Unassembled WGS sequence"/>
</dbReference>
<keyword evidence="9" id="KW-1185">Reference proteome</keyword>
<reference evidence="8 9" key="1">
    <citation type="journal article" date="2010" name="Int. J. Syst. Evol. Microbiol.">
        <title>Sphingopyxis bauzanensis sp. nov., a psychrophilic bacterium isolated from soil.</title>
        <authorList>
            <person name="Zhang D.C."/>
            <person name="Liu H.C."/>
            <person name="Xin Y.H."/>
            <person name="Zhou Y.G."/>
            <person name="Schinner F."/>
            <person name="Margesin R."/>
        </authorList>
    </citation>
    <scope>NUCLEOTIDE SEQUENCE [LARGE SCALE GENOMIC DNA]</scope>
    <source>
        <strain evidence="8 9">DSM 22271</strain>
    </source>
</reference>
<evidence type="ECO:0000313" key="8">
    <source>
        <dbReference type="EMBL" id="OWQ97054.1"/>
    </source>
</evidence>
<feature type="transmembrane region" description="Helical" evidence="7">
    <location>
        <begin position="155"/>
        <end position="174"/>
    </location>
</feature>
<feature type="transmembrane region" description="Helical" evidence="7">
    <location>
        <begin position="214"/>
        <end position="234"/>
    </location>
</feature>
<feature type="transmembrane region" description="Helical" evidence="7">
    <location>
        <begin position="180"/>
        <end position="202"/>
    </location>
</feature>
<evidence type="ECO:0008006" key="10">
    <source>
        <dbReference type="Google" id="ProtNLM"/>
    </source>
</evidence>
<gene>
    <name evidence="8" type="ORF">CDQ92_08195</name>
</gene>
<dbReference type="EMBL" id="NISK01000002">
    <property type="protein sequence ID" value="OWQ97054.1"/>
    <property type="molecule type" value="Genomic_DNA"/>
</dbReference>
<feature type="transmembrane region" description="Helical" evidence="7">
    <location>
        <begin position="14"/>
        <end position="32"/>
    </location>
</feature>
<dbReference type="AlphaFoldDB" id="A0A246JVF0"/>
<comment type="subcellular location">
    <subcellularLocation>
        <location evidence="1">Cell membrane</location>
        <topology evidence="1">Multi-pass membrane protein</topology>
    </subcellularLocation>
</comment>
<dbReference type="InterPro" id="IPR050833">
    <property type="entry name" value="Poly_Biosynth_Transport"/>
</dbReference>
<name>A0A246JVF0_9SPHN</name>
<proteinExistence type="inferred from homology"/>
<evidence type="ECO:0000256" key="7">
    <source>
        <dbReference type="SAM" id="Phobius"/>
    </source>
</evidence>
<organism evidence="8 9">
    <name type="scientific">Sphingopyxis bauzanensis</name>
    <dbReference type="NCBI Taxonomy" id="651663"/>
    <lineage>
        <taxon>Bacteria</taxon>
        <taxon>Pseudomonadati</taxon>
        <taxon>Pseudomonadota</taxon>
        <taxon>Alphaproteobacteria</taxon>
        <taxon>Sphingomonadales</taxon>
        <taxon>Sphingomonadaceae</taxon>
        <taxon>Sphingopyxis</taxon>
    </lineage>
</organism>
<keyword evidence="6 7" id="KW-0472">Membrane</keyword>
<dbReference type="GO" id="GO:0005886">
    <property type="term" value="C:plasma membrane"/>
    <property type="evidence" value="ECO:0007669"/>
    <property type="project" value="UniProtKB-SubCell"/>
</dbReference>
<evidence type="ECO:0000256" key="3">
    <source>
        <dbReference type="ARBA" id="ARBA00022475"/>
    </source>
</evidence>
<protein>
    <recommendedName>
        <fullName evidence="10">Polysaccharide biosynthesis protein</fullName>
    </recommendedName>
</protein>
<comment type="caution">
    <text evidence="8">The sequence shown here is derived from an EMBL/GenBank/DDBJ whole genome shotgun (WGS) entry which is preliminary data.</text>
</comment>
<sequence>MIAAVRGILHPRQAIFGAAGWVTATYVAQQALRLGSNIILAWLLAPALLGTMLLINTLRTGGELLTDIGVGQSIVNHPRGNEPNFYNTAWTIQIVRGLLLFVLAMLLTAPIAHGYDNPELLLLLPAVAPIFIITGLTSPARFLLQKQLAVRKLALFDLASAGFGTLVQIGFALYMPTIWALIWGLLVSTAIPAVASFFLIDWRSHRLAWEREAVRAIVHFGKWIFLASLVYFLAMNFDRLYFADAIPLTLLGIYGIARTFSDTIMQLFQRLGSLLIFPRVSASALRGRDLQRAIGPMRLLVLASVSVSLAFGIAIADELIYLLYDDRYRAAGFFLTVLLVGTWFGIAATMADATMMGIGKPANVALSNGVKLGVIVAALPWVLTHYGINAALVVFVLAEALRYAMLTWRQRSLGLSFIRQDVLMLAIFVGLIFLFREATALLGFTDGMAGWQVLASVSHL</sequence>
<evidence type="ECO:0000256" key="2">
    <source>
        <dbReference type="ARBA" id="ARBA00007430"/>
    </source>
</evidence>
<dbReference type="PANTHER" id="PTHR30250">
    <property type="entry name" value="PST FAMILY PREDICTED COLANIC ACID TRANSPORTER"/>
    <property type="match status" value="1"/>
</dbReference>
<feature type="transmembrane region" description="Helical" evidence="7">
    <location>
        <begin position="38"/>
        <end position="55"/>
    </location>
</feature>
<evidence type="ECO:0000256" key="1">
    <source>
        <dbReference type="ARBA" id="ARBA00004651"/>
    </source>
</evidence>
<accession>A0A246JVF0</accession>
<keyword evidence="4 7" id="KW-0812">Transmembrane</keyword>
<evidence type="ECO:0000256" key="4">
    <source>
        <dbReference type="ARBA" id="ARBA00022692"/>
    </source>
</evidence>
<feature type="transmembrane region" description="Helical" evidence="7">
    <location>
        <begin position="330"/>
        <end position="351"/>
    </location>
</feature>
<keyword evidence="5 7" id="KW-1133">Transmembrane helix</keyword>
<feature type="transmembrane region" description="Helical" evidence="7">
    <location>
        <begin position="417"/>
        <end position="435"/>
    </location>
</feature>
<dbReference type="Pfam" id="PF13440">
    <property type="entry name" value="Polysacc_synt_3"/>
    <property type="match status" value="1"/>
</dbReference>
<dbReference type="PANTHER" id="PTHR30250:SF10">
    <property type="entry name" value="LIPOPOLYSACCHARIDE BIOSYNTHESIS PROTEIN WZXC"/>
    <property type="match status" value="1"/>
</dbReference>
<comment type="similarity">
    <text evidence="2">Belongs to the polysaccharide synthase family.</text>
</comment>
<feature type="transmembrane region" description="Helical" evidence="7">
    <location>
        <begin position="299"/>
        <end position="324"/>
    </location>
</feature>
<evidence type="ECO:0000256" key="6">
    <source>
        <dbReference type="ARBA" id="ARBA00023136"/>
    </source>
</evidence>
<feature type="transmembrane region" description="Helical" evidence="7">
    <location>
        <begin position="94"/>
        <end position="115"/>
    </location>
</feature>